<dbReference type="Pfam" id="PF00650">
    <property type="entry name" value="CRAL_TRIO"/>
    <property type="match status" value="1"/>
</dbReference>
<keyword evidence="6" id="KW-0132">Cell division</keyword>
<dbReference type="SMART" id="SM01100">
    <property type="entry name" value="CRAL_TRIO_N"/>
    <property type="match status" value="1"/>
</dbReference>
<dbReference type="InterPro" id="IPR056794">
    <property type="entry name" value="PATL1-6_C_GOLD"/>
</dbReference>
<keyword evidence="9" id="KW-0131">Cell cycle</keyword>
<evidence type="ECO:0000256" key="3">
    <source>
        <dbReference type="ARBA" id="ARBA00007155"/>
    </source>
</evidence>
<name>A0A8J5KTU7_ZINOF</name>
<sequence length="633" mass="69886">MIIISFESINSFLPSTRFLRPRLSHTRIAMAEEAQSKAPDATPAAEVVVPEAPADEKAPIPVPDAASVEEEPKKLADYVVEETASEAKEKKPEVAEGEAPAEINVVSEAIDPEKKALDELKLLVQAALANGEFVPPPPPPPLPAKVEEPKPEDSSPTAKEDPKAELEEAPKTAETDAQAPPLEAPVVEEPPKPEEAAKEPSKPSVEEPAPPVEEEPLPTPPLPVEEKAVAAEDDGAKTVEAIEETVIPVVPVPLEIPAETPAPEVTPEAEDAPKQPPSETPAPPPAEPPEEVFIWGVPLLSDEKSETVLLKFLRAREFKVNDALTMLKNAVIWRKQFDIEALLEEDLGLPELEKAVFMRGVDKEGHPVCYNVYGEFQDKELYEKAFGDEEKRQKFLKWRIQYLEKGIRELLDFTPAGISSMVQVTDLKNTPRLGKHRQATKKAVTLLQDNYPEFIAKKVFINVPWWYLAFNRMLSPFLTQRTKSKFVFAGPSRSADTLFKYIAPEQVPVAFGGLSKENDPDFTTVDSVTEVTIKPSSKQSIEIPTTEATGLLWELRVLGWDVNYGAEFVPSTEGGYTVIIEKNRKLIATDEPVIKTSFKIGEPGKVLLNIENLTSKKKKLLYRFKTTSSVEST</sequence>
<comment type="similarity">
    <text evidence="3">Belongs to the patellin family.</text>
</comment>
<feature type="compositionally biased region" description="Basic and acidic residues" evidence="10">
    <location>
        <begin position="189"/>
        <end position="205"/>
    </location>
</feature>
<keyword evidence="4" id="KW-0813">Transport</keyword>
<dbReference type="SUPFAM" id="SSF52087">
    <property type="entry name" value="CRAL/TRIO domain"/>
    <property type="match status" value="1"/>
</dbReference>
<feature type="compositionally biased region" description="Pro residues" evidence="10">
    <location>
        <begin position="134"/>
        <end position="143"/>
    </location>
</feature>
<keyword evidence="14" id="KW-1185">Reference proteome</keyword>
<dbReference type="PROSITE" id="PS50191">
    <property type="entry name" value="CRAL_TRIO"/>
    <property type="match status" value="1"/>
</dbReference>
<organism evidence="13 14">
    <name type="scientific">Zingiber officinale</name>
    <name type="common">Ginger</name>
    <name type="synonym">Amomum zingiber</name>
    <dbReference type="NCBI Taxonomy" id="94328"/>
    <lineage>
        <taxon>Eukaryota</taxon>
        <taxon>Viridiplantae</taxon>
        <taxon>Streptophyta</taxon>
        <taxon>Embryophyta</taxon>
        <taxon>Tracheophyta</taxon>
        <taxon>Spermatophyta</taxon>
        <taxon>Magnoliopsida</taxon>
        <taxon>Liliopsida</taxon>
        <taxon>Zingiberales</taxon>
        <taxon>Zingiberaceae</taxon>
        <taxon>Zingiber</taxon>
    </lineage>
</organism>
<evidence type="ECO:0000313" key="14">
    <source>
        <dbReference type="Proteomes" id="UP000734854"/>
    </source>
</evidence>
<evidence type="ECO:0000256" key="9">
    <source>
        <dbReference type="ARBA" id="ARBA00023306"/>
    </source>
</evidence>
<protein>
    <submittedName>
        <fullName evidence="13">Uncharacterized protein</fullName>
    </submittedName>
</protein>
<dbReference type="InterPro" id="IPR036865">
    <property type="entry name" value="CRAL-TRIO_dom_sf"/>
</dbReference>
<evidence type="ECO:0000256" key="7">
    <source>
        <dbReference type="ARBA" id="ARBA00023121"/>
    </source>
</evidence>
<feature type="region of interest" description="Disordered" evidence="10">
    <location>
        <begin position="253"/>
        <end position="290"/>
    </location>
</feature>
<feature type="compositionally biased region" description="Low complexity" evidence="10">
    <location>
        <begin position="253"/>
        <end position="266"/>
    </location>
</feature>
<evidence type="ECO:0000256" key="2">
    <source>
        <dbReference type="ARBA" id="ARBA00004496"/>
    </source>
</evidence>
<dbReference type="Gene3D" id="3.40.525.10">
    <property type="entry name" value="CRAL-TRIO lipid binding domain"/>
    <property type="match status" value="1"/>
</dbReference>
<feature type="compositionally biased region" description="Pro residues" evidence="10">
    <location>
        <begin position="274"/>
        <end position="287"/>
    </location>
</feature>
<dbReference type="GO" id="GO:0051301">
    <property type="term" value="P:cell division"/>
    <property type="evidence" value="ECO:0007669"/>
    <property type="project" value="UniProtKB-KW"/>
</dbReference>
<evidence type="ECO:0000256" key="5">
    <source>
        <dbReference type="ARBA" id="ARBA00022490"/>
    </source>
</evidence>
<gene>
    <name evidence="13" type="ORF">ZIOFF_050769</name>
</gene>
<dbReference type="InterPro" id="IPR036273">
    <property type="entry name" value="CRAL/TRIO_N_dom_sf"/>
</dbReference>
<feature type="domain" description="CRAL-TRIO" evidence="11">
    <location>
        <begin position="345"/>
        <end position="519"/>
    </location>
</feature>
<keyword evidence="5" id="KW-0963">Cytoplasm</keyword>
<dbReference type="SUPFAM" id="SSF46938">
    <property type="entry name" value="CRAL/TRIO N-terminal domain"/>
    <property type="match status" value="1"/>
</dbReference>
<dbReference type="Pfam" id="PF25099">
    <property type="entry name" value="GOLD_PATL1_C"/>
    <property type="match status" value="1"/>
</dbReference>
<dbReference type="CDD" id="cd00170">
    <property type="entry name" value="SEC14"/>
    <property type="match status" value="1"/>
</dbReference>
<evidence type="ECO:0000256" key="8">
    <source>
        <dbReference type="ARBA" id="ARBA00023136"/>
    </source>
</evidence>
<dbReference type="Gene3D" id="2.60.120.680">
    <property type="entry name" value="GOLD domain"/>
    <property type="match status" value="1"/>
</dbReference>
<keyword evidence="8" id="KW-0472">Membrane</keyword>
<evidence type="ECO:0000256" key="4">
    <source>
        <dbReference type="ARBA" id="ARBA00022448"/>
    </source>
</evidence>
<dbReference type="GO" id="GO:0005737">
    <property type="term" value="C:cytoplasm"/>
    <property type="evidence" value="ECO:0007669"/>
    <property type="project" value="UniProtKB-SubCell"/>
</dbReference>
<proteinExistence type="inferred from homology"/>
<dbReference type="SMART" id="SM00516">
    <property type="entry name" value="SEC14"/>
    <property type="match status" value="1"/>
</dbReference>
<comment type="caution">
    <text evidence="13">The sequence shown here is derived from an EMBL/GenBank/DDBJ whole genome shotgun (WGS) entry which is preliminary data.</text>
</comment>
<dbReference type="GO" id="GO:0008289">
    <property type="term" value="F:lipid binding"/>
    <property type="evidence" value="ECO:0007669"/>
    <property type="project" value="UniProtKB-KW"/>
</dbReference>
<feature type="domain" description="GOLD" evidence="12">
    <location>
        <begin position="521"/>
        <end position="626"/>
    </location>
</feature>
<accession>A0A8J5KTU7</accession>
<evidence type="ECO:0000259" key="12">
    <source>
        <dbReference type="PROSITE" id="PS50866"/>
    </source>
</evidence>
<feature type="compositionally biased region" description="Basic and acidic residues" evidence="10">
    <location>
        <begin position="145"/>
        <end position="174"/>
    </location>
</feature>
<dbReference type="Pfam" id="PF03765">
    <property type="entry name" value="CRAL_TRIO_N"/>
    <property type="match status" value="1"/>
</dbReference>
<dbReference type="InterPro" id="IPR044834">
    <property type="entry name" value="PATL"/>
</dbReference>
<dbReference type="InterPro" id="IPR001251">
    <property type="entry name" value="CRAL-TRIO_dom"/>
</dbReference>
<feature type="region of interest" description="Disordered" evidence="10">
    <location>
        <begin position="51"/>
        <end position="70"/>
    </location>
</feature>
<keyword evidence="7" id="KW-0446">Lipid-binding</keyword>
<dbReference type="PANTHER" id="PTHR45932:SF17">
    <property type="entry name" value="CELLULAR RETINALDEHYDE-BINDING_TRIPLE FUNCTION DOMAIN-CONTAINING PROTEIN"/>
    <property type="match status" value="1"/>
</dbReference>
<dbReference type="Proteomes" id="UP000734854">
    <property type="component" value="Unassembled WGS sequence"/>
</dbReference>
<dbReference type="PANTHER" id="PTHR45932">
    <property type="entry name" value="PATELLIN-1"/>
    <property type="match status" value="1"/>
</dbReference>
<evidence type="ECO:0000259" key="11">
    <source>
        <dbReference type="PROSITE" id="PS50191"/>
    </source>
</evidence>
<dbReference type="GO" id="GO:0016020">
    <property type="term" value="C:membrane"/>
    <property type="evidence" value="ECO:0007669"/>
    <property type="project" value="UniProtKB-SubCell"/>
</dbReference>
<dbReference type="AlphaFoldDB" id="A0A8J5KTU7"/>
<dbReference type="PROSITE" id="PS50866">
    <property type="entry name" value="GOLD"/>
    <property type="match status" value="1"/>
</dbReference>
<dbReference type="EMBL" id="JACMSC010000014">
    <property type="protein sequence ID" value="KAG6489498.1"/>
    <property type="molecule type" value="Genomic_DNA"/>
</dbReference>
<reference evidence="13 14" key="1">
    <citation type="submission" date="2020-08" db="EMBL/GenBank/DDBJ databases">
        <title>Plant Genome Project.</title>
        <authorList>
            <person name="Zhang R.-G."/>
        </authorList>
    </citation>
    <scope>NUCLEOTIDE SEQUENCE [LARGE SCALE GENOMIC DNA]</scope>
    <source>
        <tissue evidence="13">Rhizome</tissue>
    </source>
</reference>
<comment type="subcellular location">
    <subcellularLocation>
        <location evidence="2">Cytoplasm</location>
    </subcellularLocation>
    <subcellularLocation>
        <location evidence="1">Membrane</location>
    </subcellularLocation>
</comment>
<dbReference type="InterPro" id="IPR009038">
    <property type="entry name" value="GOLD_dom"/>
</dbReference>
<dbReference type="Gene3D" id="1.10.8.20">
    <property type="entry name" value="N-terminal domain of phosphatidylinositol transfer protein sec14p"/>
    <property type="match status" value="1"/>
</dbReference>
<evidence type="ECO:0000256" key="10">
    <source>
        <dbReference type="SAM" id="MobiDB-lite"/>
    </source>
</evidence>
<evidence type="ECO:0000256" key="1">
    <source>
        <dbReference type="ARBA" id="ARBA00004370"/>
    </source>
</evidence>
<feature type="region of interest" description="Disordered" evidence="10">
    <location>
        <begin position="131"/>
        <end position="222"/>
    </location>
</feature>
<dbReference type="InterPro" id="IPR011074">
    <property type="entry name" value="CRAL/TRIO_N_dom"/>
</dbReference>
<evidence type="ECO:0000313" key="13">
    <source>
        <dbReference type="EMBL" id="KAG6489498.1"/>
    </source>
</evidence>
<evidence type="ECO:0000256" key="6">
    <source>
        <dbReference type="ARBA" id="ARBA00022618"/>
    </source>
</evidence>